<name>A0A7R9BJ83_9CRUS</name>
<protein>
    <submittedName>
        <fullName evidence="3">Uncharacterized protein</fullName>
    </submittedName>
</protein>
<reference evidence="3" key="1">
    <citation type="submission" date="2020-11" db="EMBL/GenBank/DDBJ databases">
        <authorList>
            <person name="Tran Van P."/>
        </authorList>
    </citation>
    <scope>NUCLEOTIDE SEQUENCE</scope>
</reference>
<organism evidence="3">
    <name type="scientific">Notodromas monacha</name>
    <dbReference type="NCBI Taxonomy" id="399045"/>
    <lineage>
        <taxon>Eukaryota</taxon>
        <taxon>Metazoa</taxon>
        <taxon>Ecdysozoa</taxon>
        <taxon>Arthropoda</taxon>
        <taxon>Crustacea</taxon>
        <taxon>Oligostraca</taxon>
        <taxon>Ostracoda</taxon>
        <taxon>Podocopa</taxon>
        <taxon>Podocopida</taxon>
        <taxon>Cypridocopina</taxon>
        <taxon>Cypridoidea</taxon>
        <taxon>Cyprididae</taxon>
        <taxon>Notodromas</taxon>
    </lineage>
</organism>
<keyword evidence="2" id="KW-0732">Signal</keyword>
<feature type="region of interest" description="Disordered" evidence="1">
    <location>
        <begin position="97"/>
        <end position="169"/>
    </location>
</feature>
<evidence type="ECO:0000313" key="3">
    <source>
        <dbReference type="EMBL" id="CAD7274959.1"/>
    </source>
</evidence>
<dbReference type="EMBL" id="OA882367">
    <property type="protein sequence ID" value="CAD7274959.1"/>
    <property type="molecule type" value="Genomic_DNA"/>
</dbReference>
<sequence length="375" mass="40682">MTVLSTVMLGFMGLMILLHLSQTQAASEEDEGSNDNSNKKANWNCCLACQDAPQAIHPEPTIFPPECFTKCTYTVTKYTAAISKKCKCSPEKESDAAKMADDDQQQEDDPTAMDPLEISPGSSHSSSEHDSSLSDSDTMAPSSITADEAGNRERRNTSLLSSDPSPKEEVDLSVDLMHRMRRGSNKKTNNEDCPENPFKICKVRPKTADCEEEETKDLVPNKCVGACGRLGPGYLSAYGVNTKTEFRIIYRAKNLTYEVIFPSEIVDWENIDFDKYEKKRVTQIVRQRGGMDAIRKSTAFNGCNCDAAANGGGGSSSAAAAAGGGGAAESSMLMSDDPAAKQSPPNTNRERRHLSLLADVKLNPKNNAFPPLTVS</sequence>
<accession>A0A7R9BJ83</accession>
<feature type="region of interest" description="Disordered" evidence="1">
    <location>
        <begin position="316"/>
        <end position="375"/>
    </location>
</feature>
<evidence type="ECO:0000256" key="1">
    <source>
        <dbReference type="SAM" id="MobiDB-lite"/>
    </source>
</evidence>
<dbReference type="Proteomes" id="UP000678499">
    <property type="component" value="Unassembled WGS sequence"/>
</dbReference>
<dbReference type="AlphaFoldDB" id="A0A7R9BJ83"/>
<feature type="chain" id="PRO_5036402934" evidence="2">
    <location>
        <begin position="26"/>
        <end position="375"/>
    </location>
</feature>
<evidence type="ECO:0000313" key="4">
    <source>
        <dbReference type="Proteomes" id="UP000678499"/>
    </source>
</evidence>
<keyword evidence="4" id="KW-1185">Reference proteome</keyword>
<evidence type="ECO:0000256" key="2">
    <source>
        <dbReference type="SAM" id="SignalP"/>
    </source>
</evidence>
<proteinExistence type="predicted"/>
<gene>
    <name evidence="3" type="ORF">NMOB1V02_LOCUS2769</name>
</gene>
<feature type="signal peptide" evidence="2">
    <location>
        <begin position="1"/>
        <end position="25"/>
    </location>
</feature>
<feature type="compositionally biased region" description="Acidic residues" evidence="1">
    <location>
        <begin position="102"/>
        <end position="111"/>
    </location>
</feature>
<dbReference type="EMBL" id="CAJPEX010000330">
    <property type="protein sequence ID" value="CAG0915111.1"/>
    <property type="molecule type" value="Genomic_DNA"/>
</dbReference>
<feature type="compositionally biased region" description="Low complexity" evidence="1">
    <location>
        <begin position="115"/>
        <end position="125"/>
    </location>
</feature>